<name>A0A1Y2M0S5_EPING</name>
<feature type="compositionally biased region" description="Low complexity" evidence="1">
    <location>
        <begin position="120"/>
        <end position="133"/>
    </location>
</feature>
<feature type="compositionally biased region" description="Low complexity" evidence="1">
    <location>
        <begin position="11"/>
        <end position="25"/>
    </location>
</feature>
<feature type="region of interest" description="Disordered" evidence="1">
    <location>
        <begin position="449"/>
        <end position="561"/>
    </location>
</feature>
<dbReference type="STRING" id="105696.A0A1Y2M0S5"/>
<feature type="compositionally biased region" description="Basic and acidic residues" evidence="1">
    <location>
        <begin position="74"/>
        <end position="98"/>
    </location>
</feature>
<feature type="compositionally biased region" description="Low complexity" evidence="1">
    <location>
        <begin position="479"/>
        <end position="490"/>
    </location>
</feature>
<evidence type="ECO:0000313" key="3">
    <source>
        <dbReference type="Proteomes" id="UP000193240"/>
    </source>
</evidence>
<feature type="compositionally biased region" description="Polar residues" evidence="1">
    <location>
        <begin position="254"/>
        <end position="304"/>
    </location>
</feature>
<feature type="compositionally biased region" description="Low complexity" evidence="1">
    <location>
        <begin position="336"/>
        <end position="351"/>
    </location>
</feature>
<evidence type="ECO:0000256" key="1">
    <source>
        <dbReference type="SAM" id="MobiDB-lite"/>
    </source>
</evidence>
<feature type="compositionally biased region" description="Polar residues" evidence="1">
    <location>
        <begin position="352"/>
        <end position="369"/>
    </location>
</feature>
<dbReference type="AlphaFoldDB" id="A0A1Y2M0S5"/>
<feature type="compositionally biased region" description="Basic residues" evidence="1">
    <location>
        <begin position="468"/>
        <end position="478"/>
    </location>
</feature>
<protein>
    <submittedName>
        <fullName evidence="2">Uncharacterized protein</fullName>
    </submittedName>
</protein>
<dbReference type="EMBL" id="KZ107844">
    <property type="protein sequence ID" value="OSS49057.1"/>
    <property type="molecule type" value="Genomic_DNA"/>
</dbReference>
<feature type="compositionally biased region" description="Acidic residues" evidence="1">
    <location>
        <begin position="505"/>
        <end position="520"/>
    </location>
</feature>
<organism evidence="2 3">
    <name type="scientific">Epicoccum nigrum</name>
    <name type="common">Soil fungus</name>
    <name type="synonym">Epicoccum purpurascens</name>
    <dbReference type="NCBI Taxonomy" id="105696"/>
    <lineage>
        <taxon>Eukaryota</taxon>
        <taxon>Fungi</taxon>
        <taxon>Dikarya</taxon>
        <taxon>Ascomycota</taxon>
        <taxon>Pezizomycotina</taxon>
        <taxon>Dothideomycetes</taxon>
        <taxon>Pleosporomycetidae</taxon>
        <taxon>Pleosporales</taxon>
        <taxon>Pleosporineae</taxon>
        <taxon>Didymellaceae</taxon>
        <taxon>Epicoccum</taxon>
    </lineage>
</organism>
<proteinExistence type="predicted"/>
<gene>
    <name evidence="2" type="ORF">B5807_05481</name>
</gene>
<sequence>MAAATAGYEWSRSSPLRSSPDTSSSMYPDRPIRPLPARSLRARLSPEQAEAIVFPDNPPSTGPLFNFPYTSSERGNRALRTGENDHHACHCGHTHSEVESEEDEDERSGPLPSSPSYHYSRGASGRTAATASSFHKPGSASSSVDGYESFENTNNKKKRKIPNMGSNSSHHASLSADVASMSIANHENGEVDDGITRYGSAPSTPQHNAPGTGIAGAGRGRFGRAGSARSERRVLGNSTSLVNANAKASKRPSEQSGIISTAIANAQATPPPQGNENVSLLQQEAAKSSATKTQFTFTCGSDSANKMVWPGQENGPYPQPPGAYPTTPAPPPPHPQTARARPPVRPDAPAVSTQGTQTSPSMNGAQQPASRGAPPLKGAQPPQQAHPPRKPRRSASKLYAYAARKRRTQQEYANFHNPPSQPWICEFCEYEDIFGRPPEALIRQYEMKDRKERRRLAEKRRLLEKARMKGRKGKKASKKAQNNAASAQHAQNPPAGSYDRHDDASLGEDDYDDDYGDYDDGTPQGHTCCHHSCPHTQPPPKVPPLPPGDPRVGTSPISTGA</sequence>
<feature type="compositionally biased region" description="Pro residues" evidence="1">
    <location>
        <begin position="536"/>
        <end position="549"/>
    </location>
</feature>
<keyword evidence="3" id="KW-1185">Reference proteome</keyword>
<dbReference type="OMA" id="LEDIWIC"/>
<dbReference type="Proteomes" id="UP000193240">
    <property type="component" value="Unassembled WGS sequence"/>
</dbReference>
<accession>A0A1Y2M0S5</accession>
<dbReference type="InParanoid" id="A0A1Y2M0S5"/>
<feature type="region of interest" description="Disordered" evidence="1">
    <location>
        <begin position="1"/>
        <end position="405"/>
    </location>
</feature>
<evidence type="ECO:0000313" key="2">
    <source>
        <dbReference type="EMBL" id="OSS49057.1"/>
    </source>
</evidence>
<feature type="compositionally biased region" description="Pro residues" evidence="1">
    <location>
        <begin position="317"/>
        <end position="335"/>
    </location>
</feature>
<reference evidence="2 3" key="1">
    <citation type="journal article" date="2017" name="Genome Announc.">
        <title>Genome sequence of the saprophytic ascomycete Epicoccum nigrum ICMP 19927 strain isolated from New Zealand.</title>
        <authorList>
            <person name="Fokin M."/>
            <person name="Fleetwood D."/>
            <person name="Weir B.S."/>
            <person name="Villas-Boas S.G."/>
        </authorList>
    </citation>
    <scope>NUCLEOTIDE SEQUENCE [LARGE SCALE GENOMIC DNA]</scope>
    <source>
        <strain evidence="2 3">ICMP 19927</strain>
    </source>
</reference>
<feature type="compositionally biased region" description="Low complexity" evidence="1">
    <location>
        <begin position="35"/>
        <end position="46"/>
    </location>
</feature>